<protein>
    <submittedName>
        <fullName evidence="2">Uncharacterized protein</fullName>
    </submittedName>
</protein>
<organism evidence="2 3">
    <name type="scientific">Scardovia wiggsiae F0424</name>
    <dbReference type="NCBI Taxonomy" id="857290"/>
    <lineage>
        <taxon>Bacteria</taxon>
        <taxon>Bacillati</taxon>
        <taxon>Actinomycetota</taxon>
        <taxon>Actinomycetes</taxon>
        <taxon>Bifidobacteriales</taxon>
        <taxon>Bifidobacteriaceae</taxon>
        <taxon>Scardovia</taxon>
    </lineage>
</organism>
<comment type="caution">
    <text evidence="2">The sequence shown here is derived from an EMBL/GenBank/DDBJ whole genome shotgun (WGS) entry which is preliminary data.</text>
</comment>
<dbReference type="EMBL" id="AGZS01000003">
    <property type="protein sequence ID" value="EJD64906.1"/>
    <property type="molecule type" value="Genomic_DNA"/>
</dbReference>
<evidence type="ECO:0000313" key="3">
    <source>
        <dbReference type="Proteomes" id="UP000006415"/>
    </source>
</evidence>
<dbReference type="RefSeq" id="WP_007147845.1">
    <property type="nucleotide sequence ID" value="NZ_AKCI01000001.1"/>
</dbReference>
<reference evidence="2 3" key="1">
    <citation type="submission" date="2012-01" db="EMBL/GenBank/DDBJ databases">
        <title>The Genome Sequence of Scardovia wiggsiae F0424.</title>
        <authorList>
            <consortium name="The Broad Institute Genome Sequencing Platform"/>
            <person name="Earl A."/>
            <person name="Ward D."/>
            <person name="Feldgarden M."/>
            <person name="Gevers D."/>
            <person name="Izard J."/>
            <person name="Ganesan A."/>
            <person name="Baranova O.V."/>
            <person name="Blanton J.M."/>
            <person name="Tanner A.C."/>
            <person name="Mathney J."/>
            <person name="Dewhirst F.E."/>
            <person name="Young S.K."/>
            <person name="Zeng Q."/>
            <person name="Gargeya S."/>
            <person name="Fitzgerald M."/>
            <person name="Haas B."/>
            <person name="Abouelleil A."/>
            <person name="Alvarado L."/>
            <person name="Arachchi H.M."/>
            <person name="Berlin A."/>
            <person name="Chapman S.B."/>
            <person name="Gearin G."/>
            <person name="Goldberg J."/>
            <person name="Griggs A."/>
            <person name="Gujja S."/>
            <person name="Hansen M."/>
            <person name="Heiman D."/>
            <person name="Howarth C."/>
            <person name="Larimer J."/>
            <person name="Lui A."/>
            <person name="MacDonald P.J.P."/>
            <person name="McCowen C."/>
            <person name="Montmayeur A."/>
            <person name="Murphy C."/>
            <person name="Neiman D."/>
            <person name="Pearson M."/>
            <person name="Priest M."/>
            <person name="Roberts A."/>
            <person name="Saif S."/>
            <person name="Shea T."/>
            <person name="Sisk P."/>
            <person name="Stolte C."/>
            <person name="Sykes S."/>
            <person name="Wortman J."/>
            <person name="Nusbaum C."/>
            <person name="Birren B."/>
        </authorList>
    </citation>
    <scope>NUCLEOTIDE SEQUENCE [LARGE SCALE GENOMIC DNA]</scope>
    <source>
        <strain evidence="2 3">F0424</strain>
    </source>
</reference>
<evidence type="ECO:0000256" key="1">
    <source>
        <dbReference type="SAM" id="Phobius"/>
    </source>
</evidence>
<accession>J0X0M1</accession>
<proteinExistence type="predicted"/>
<feature type="transmembrane region" description="Helical" evidence="1">
    <location>
        <begin position="52"/>
        <end position="80"/>
    </location>
</feature>
<keyword evidence="1" id="KW-0472">Membrane</keyword>
<feature type="transmembrane region" description="Helical" evidence="1">
    <location>
        <begin position="156"/>
        <end position="178"/>
    </location>
</feature>
<dbReference type="Proteomes" id="UP000006415">
    <property type="component" value="Unassembled WGS sequence"/>
</dbReference>
<feature type="transmembrane region" description="Helical" evidence="1">
    <location>
        <begin position="12"/>
        <end position="32"/>
    </location>
</feature>
<name>J0X0M1_9BIFI</name>
<gene>
    <name evidence="2" type="ORF">HMPREF9156_00781</name>
</gene>
<dbReference type="HOGENOM" id="CLU_1488065_0_0_11"/>
<evidence type="ECO:0000313" key="2">
    <source>
        <dbReference type="EMBL" id="EJD64906.1"/>
    </source>
</evidence>
<dbReference type="STRING" id="857290.HMPREF9156_00781"/>
<sequence length="181" mass="19930">MKRYNKSYIGSLLGLMPSLILIIFDIWFTLWFNPSIISKHNFDTIGANQAYGWMMLFIHFFAIPICLGGAVIAFIFSILGKQRQELNKPLQLSNIISVAAIIAAIAWVFAGAVFPDSLSGYMRAVILIFSLNTISGIISSIVLLTPRSGGVRFGRIWLIITAIIIIAPIAADTIQNAVLQQ</sequence>
<keyword evidence="1" id="KW-1133">Transmembrane helix</keyword>
<keyword evidence="3" id="KW-1185">Reference proteome</keyword>
<feature type="transmembrane region" description="Helical" evidence="1">
    <location>
        <begin position="92"/>
        <end position="114"/>
    </location>
</feature>
<feature type="transmembrane region" description="Helical" evidence="1">
    <location>
        <begin position="120"/>
        <end position="144"/>
    </location>
</feature>
<dbReference type="AlphaFoldDB" id="J0X0M1"/>
<keyword evidence="1" id="KW-0812">Transmembrane</keyword>